<proteinExistence type="predicted"/>
<dbReference type="SUPFAM" id="SSF48452">
    <property type="entry name" value="TPR-like"/>
    <property type="match status" value="1"/>
</dbReference>
<name>A0A0L0T0S0_ALLM3</name>
<feature type="compositionally biased region" description="Pro residues" evidence="1">
    <location>
        <begin position="165"/>
        <end position="177"/>
    </location>
</feature>
<feature type="region of interest" description="Disordered" evidence="1">
    <location>
        <begin position="146"/>
        <end position="179"/>
    </location>
</feature>
<dbReference type="Proteomes" id="UP000054350">
    <property type="component" value="Unassembled WGS sequence"/>
</dbReference>
<dbReference type="VEuPathDB" id="FungiDB:AMAG_13039"/>
<sequence length="290" mass="32050">MGQAQQLLQFLGSRPAPMRDDAKFHQLHIGALEMFAMLNRNNQEYARALELVDQLRALRRAPLVQDHLWRGELLALLGIKTHDDAIRDLQTYYTMVAANPTLVDDPMAAHAALCQLYLGKATDAAVRKDWRVAIRALDQALEVSWPPTPITAGHTGDNDDDDNRPPPPLTPLPPAGPVPTWARALPDMAQAPRLHHLRAHAYAAVADTHRAIDAVRMALRLRPEMLDAKQLFLELTHDQEALAGLAVSQNDRLPTMPQKVGVKVTQLEAPKAPEVGKKGKLRERAGVRSG</sequence>
<feature type="compositionally biased region" description="Basic and acidic residues" evidence="1">
    <location>
        <begin position="274"/>
        <end position="290"/>
    </location>
</feature>
<accession>A0A0L0T0S0</accession>
<keyword evidence="3" id="KW-1185">Reference proteome</keyword>
<dbReference type="EMBL" id="GG745356">
    <property type="protein sequence ID" value="KNE68383.1"/>
    <property type="molecule type" value="Genomic_DNA"/>
</dbReference>
<evidence type="ECO:0000313" key="3">
    <source>
        <dbReference type="Proteomes" id="UP000054350"/>
    </source>
</evidence>
<evidence type="ECO:0000256" key="1">
    <source>
        <dbReference type="SAM" id="MobiDB-lite"/>
    </source>
</evidence>
<dbReference type="AlphaFoldDB" id="A0A0L0T0S0"/>
<dbReference type="InterPro" id="IPR011990">
    <property type="entry name" value="TPR-like_helical_dom_sf"/>
</dbReference>
<protein>
    <submittedName>
        <fullName evidence="2">Uncharacterized protein</fullName>
    </submittedName>
</protein>
<organism evidence="2 3">
    <name type="scientific">Allomyces macrogynus (strain ATCC 38327)</name>
    <name type="common">Allomyces javanicus var. macrogynus</name>
    <dbReference type="NCBI Taxonomy" id="578462"/>
    <lineage>
        <taxon>Eukaryota</taxon>
        <taxon>Fungi</taxon>
        <taxon>Fungi incertae sedis</taxon>
        <taxon>Blastocladiomycota</taxon>
        <taxon>Blastocladiomycetes</taxon>
        <taxon>Blastocladiales</taxon>
        <taxon>Blastocladiaceae</taxon>
        <taxon>Allomyces</taxon>
    </lineage>
</organism>
<feature type="region of interest" description="Disordered" evidence="1">
    <location>
        <begin position="271"/>
        <end position="290"/>
    </location>
</feature>
<gene>
    <name evidence="2" type="ORF">AMAG_13039</name>
</gene>
<reference evidence="3" key="2">
    <citation type="submission" date="2009-11" db="EMBL/GenBank/DDBJ databases">
        <title>The Genome Sequence of Allomyces macrogynus strain ATCC 38327.</title>
        <authorList>
            <consortium name="The Broad Institute Genome Sequencing Platform"/>
            <person name="Russ C."/>
            <person name="Cuomo C."/>
            <person name="Shea T."/>
            <person name="Young S.K."/>
            <person name="Zeng Q."/>
            <person name="Koehrsen M."/>
            <person name="Haas B."/>
            <person name="Borodovsky M."/>
            <person name="Guigo R."/>
            <person name="Alvarado L."/>
            <person name="Berlin A."/>
            <person name="Borenstein D."/>
            <person name="Chen Z."/>
            <person name="Engels R."/>
            <person name="Freedman E."/>
            <person name="Gellesch M."/>
            <person name="Goldberg J."/>
            <person name="Griggs A."/>
            <person name="Gujja S."/>
            <person name="Heiman D."/>
            <person name="Hepburn T."/>
            <person name="Howarth C."/>
            <person name="Jen D."/>
            <person name="Larson L."/>
            <person name="Lewis B."/>
            <person name="Mehta T."/>
            <person name="Park D."/>
            <person name="Pearson M."/>
            <person name="Roberts A."/>
            <person name="Saif S."/>
            <person name="Shenoy N."/>
            <person name="Sisk P."/>
            <person name="Stolte C."/>
            <person name="Sykes S."/>
            <person name="Walk T."/>
            <person name="White J."/>
            <person name="Yandava C."/>
            <person name="Burger G."/>
            <person name="Gray M.W."/>
            <person name="Holland P.W.H."/>
            <person name="King N."/>
            <person name="Lang F.B.F."/>
            <person name="Roger A.J."/>
            <person name="Ruiz-Trillo I."/>
            <person name="Lander E."/>
            <person name="Nusbaum C."/>
        </authorList>
    </citation>
    <scope>NUCLEOTIDE SEQUENCE [LARGE SCALE GENOMIC DNA]</scope>
    <source>
        <strain evidence="3">ATCC 38327</strain>
    </source>
</reference>
<reference evidence="2 3" key="1">
    <citation type="submission" date="2009-11" db="EMBL/GenBank/DDBJ databases">
        <title>Annotation of Allomyces macrogynus ATCC 38327.</title>
        <authorList>
            <consortium name="The Broad Institute Genome Sequencing Platform"/>
            <person name="Russ C."/>
            <person name="Cuomo C."/>
            <person name="Burger G."/>
            <person name="Gray M.W."/>
            <person name="Holland P.W.H."/>
            <person name="King N."/>
            <person name="Lang F.B.F."/>
            <person name="Roger A.J."/>
            <person name="Ruiz-Trillo I."/>
            <person name="Young S.K."/>
            <person name="Zeng Q."/>
            <person name="Gargeya S."/>
            <person name="Fitzgerald M."/>
            <person name="Haas B."/>
            <person name="Abouelleil A."/>
            <person name="Alvarado L."/>
            <person name="Arachchi H.M."/>
            <person name="Berlin A."/>
            <person name="Chapman S.B."/>
            <person name="Gearin G."/>
            <person name="Goldberg J."/>
            <person name="Griggs A."/>
            <person name="Gujja S."/>
            <person name="Hansen M."/>
            <person name="Heiman D."/>
            <person name="Howarth C."/>
            <person name="Larimer J."/>
            <person name="Lui A."/>
            <person name="MacDonald P.J.P."/>
            <person name="McCowen C."/>
            <person name="Montmayeur A."/>
            <person name="Murphy C."/>
            <person name="Neiman D."/>
            <person name="Pearson M."/>
            <person name="Priest M."/>
            <person name="Roberts A."/>
            <person name="Saif S."/>
            <person name="Shea T."/>
            <person name="Sisk P."/>
            <person name="Stolte C."/>
            <person name="Sykes S."/>
            <person name="Wortman J."/>
            <person name="Nusbaum C."/>
            <person name="Birren B."/>
        </authorList>
    </citation>
    <scope>NUCLEOTIDE SEQUENCE [LARGE SCALE GENOMIC DNA]</scope>
    <source>
        <strain evidence="2 3">ATCC 38327</strain>
    </source>
</reference>
<dbReference type="Gene3D" id="1.25.40.10">
    <property type="entry name" value="Tetratricopeptide repeat domain"/>
    <property type="match status" value="1"/>
</dbReference>
<evidence type="ECO:0000313" key="2">
    <source>
        <dbReference type="EMBL" id="KNE68383.1"/>
    </source>
</evidence>